<comment type="caution">
    <text evidence="2">The sequence shown here is derived from an EMBL/GenBank/DDBJ whole genome shotgun (WGS) entry which is preliminary data.</text>
</comment>
<dbReference type="Proteomes" id="UP001187343">
    <property type="component" value="Unassembled WGS sequence"/>
</dbReference>
<evidence type="ECO:0000313" key="2">
    <source>
        <dbReference type="EMBL" id="KAK2906773.1"/>
    </source>
</evidence>
<proteinExistence type="predicted"/>
<dbReference type="AlphaFoldDB" id="A0AA88TSX7"/>
<evidence type="ECO:0000256" key="1">
    <source>
        <dbReference type="SAM" id="MobiDB-lite"/>
    </source>
</evidence>
<gene>
    <name evidence="2" type="ORF">Q8A67_005758</name>
</gene>
<evidence type="ECO:0000313" key="3">
    <source>
        <dbReference type="Proteomes" id="UP001187343"/>
    </source>
</evidence>
<dbReference type="EMBL" id="JAUYZG010000005">
    <property type="protein sequence ID" value="KAK2906773.1"/>
    <property type="molecule type" value="Genomic_DNA"/>
</dbReference>
<sequence>MFVNRHETTANTLVTTQHLPQPLPQPAYIHQPYGGQPMSTGPPLSYQEAVGPGYPVPIQCHFGQLTLPLSINIAEQFWSGNPFLETKP</sequence>
<accession>A0AA88TSX7</accession>
<protein>
    <submittedName>
        <fullName evidence="2">Uncharacterized protein</fullName>
    </submittedName>
</protein>
<keyword evidence="3" id="KW-1185">Reference proteome</keyword>
<organism evidence="2 3">
    <name type="scientific">Cirrhinus molitorella</name>
    <name type="common">mud carp</name>
    <dbReference type="NCBI Taxonomy" id="172907"/>
    <lineage>
        <taxon>Eukaryota</taxon>
        <taxon>Metazoa</taxon>
        <taxon>Chordata</taxon>
        <taxon>Craniata</taxon>
        <taxon>Vertebrata</taxon>
        <taxon>Euteleostomi</taxon>
        <taxon>Actinopterygii</taxon>
        <taxon>Neopterygii</taxon>
        <taxon>Teleostei</taxon>
        <taxon>Ostariophysi</taxon>
        <taxon>Cypriniformes</taxon>
        <taxon>Cyprinidae</taxon>
        <taxon>Labeoninae</taxon>
        <taxon>Labeonini</taxon>
        <taxon>Cirrhinus</taxon>
    </lineage>
</organism>
<name>A0AA88TSX7_9TELE</name>
<feature type="region of interest" description="Disordered" evidence="1">
    <location>
        <begin position="1"/>
        <end position="34"/>
    </location>
</feature>
<reference evidence="2" key="1">
    <citation type="submission" date="2023-08" db="EMBL/GenBank/DDBJ databases">
        <title>Chromosome-level Genome Assembly of mud carp (Cirrhinus molitorella).</title>
        <authorList>
            <person name="Liu H."/>
        </authorList>
    </citation>
    <scope>NUCLEOTIDE SEQUENCE</scope>
    <source>
        <strain evidence="2">Prfri</strain>
        <tissue evidence="2">Muscle</tissue>
    </source>
</reference>